<evidence type="ECO:0000256" key="1">
    <source>
        <dbReference type="ARBA" id="ARBA00009437"/>
    </source>
</evidence>
<evidence type="ECO:0000256" key="2">
    <source>
        <dbReference type="ARBA" id="ARBA00022458"/>
    </source>
</evidence>
<dbReference type="Pfam" id="PF00126">
    <property type="entry name" value="HTH_1"/>
    <property type="match status" value="1"/>
</dbReference>
<keyword evidence="5" id="KW-0804">Transcription</keyword>
<evidence type="ECO:0000256" key="5">
    <source>
        <dbReference type="ARBA" id="ARBA00023163"/>
    </source>
</evidence>
<dbReference type="CDD" id="cd08417">
    <property type="entry name" value="PBP2_Nitroaromatics_like"/>
    <property type="match status" value="1"/>
</dbReference>
<keyword evidence="2" id="KW-0536">Nodulation</keyword>
<evidence type="ECO:0000313" key="8">
    <source>
        <dbReference type="Proteomes" id="UP001151234"/>
    </source>
</evidence>
<reference evidence="7" key="1">
    <citation type="submission" date="2022-11" db="EMBL/GenBank/DDBJ databases">
        <title>Draft genome sequence of Hoeflea poritis E7-10 and Hoeflea prorocentri PM5-8, separated from scleractinian coral Porites lutea and marine dinoflagellate.</title>
        <authorList>
            <person name="Zhang G."/>
            <person name="Wei Q."/>
            <person name="Cai L."/>
        </authorList>
    </citation>
    <scope>NUCLEOTIDE SEQUENCE</scope>
    <source>
        <strain evidence="7">PM5-8</strain>
    </source>
</reference>
<dbReference type="PRINTS" id="PR00039">
    <property type="entry name" value="HTHLYSR"/>
</dbReference>
<dbReference type="GO" id="GO:0003700">
    <property type="term" value="F:DNA-binding transcription factor activity"/>
    <property type="evidence" value="ECO:0007669"/>
    <property type="project" value="InterPro"/>
</dbReference>
<comment type="caution">
    <text evidence="7">The sequence shown here is derived from an EMBL/GenBank/DDBJ whole genome shotgun (WGS) entry which is preliminary data.</text>
</comment>
<evidence type="ECO:0000313" key="7">
    <source>
        <dbReference type="EMBL" id="MDA5399343.1"/>
    </source>
</evidence>
<dbReference type="InterPro" id="IPR037402">
    <property type="entry name" value="YidZ_PBP2"/>
</dbReference>
<dbReference type="AlphaFoldDB" id="A0A9X3UHK5"/>
<name>A0A9X3UHK5_9HYPH</name>
<dbReference type="Pfam" id="PF03466">
    <property type="entry name" value="LysR_substrate"/>
    <property type="match status" value="1"/>
</dbReference>
<organism evidence="7 8">
    <name type="scientific">Hoeflea prorocentri</name>
    <dbReference type="NCBI Taxonomy" id="1922333"/>
    <lineage>
        <taxon>Bacteria</taxon>
        <taxon>Pseudomonadati</taxon>
        <taxon>Pseudomonadota</taxon>
        <taxon>Alphaproteobacteria</taxon>
        <taxon>Hyphomicrobiales</taxon>
        <taxon>Rhizobiaceae</taxon>
        <taxon>Hoeflea</taxon>
    </lineage>
</organism>
<dbReference type="InterPro" id="IPR050389">
    <property type="entry name" value="LysR-type_TF"/>
</dbReference>
<protein>
    <submittedName>
        <fullName evidence="7">LysR family transcriptional regulator</fullName>
    </submittedName>
</protein>
<dbReference type="GO" id="GO:0003677">
    <property type="term" value="F:DNA binding"/>
    <property type="evidence" value="ECO:0007669"/>
    <property type="project" value="UniProtKB-KW"/>
</dbReference>
<dbReference type="EMBL" id="JAPJZI010000001">
    <property type="protein sequence ID" value="MDA5399343.1"/>
    <property type="molecule type" value="Genomic_DNA"/>
</dbReference>
<evidence type="ECO:0000256" key="4">
    <source>
        <dbReference type="ARBA" id="ARBA00023125"/>
    </source>
</evidence>
<dbReference type="SUPFAM" id="SSF46785">
    <property type="entry name" value="Winged helix' DNA-binding domain"/>
    <property type="match status" value="1"/>
</dbReference>
<accession>A0A9X3UHK5</accession>
<evidence type="ECO:0000256" key="3">
    <source>
        <dbReference type="ARBA" id="ARBA00023015"/>
    </source>
</evidence>
<keyword evidence="4" id="KW-0238">DNA-binding</keyword>
<dbReference type="InterPro" id="IPR005119">
    <property type="entry name" value="LysR_subst-bd"/>
</dbReference>
<dbReference type="InterPro" id="IPR036388">
    <property type="entry name" value="WH-like_DNA-bd_sf"/>
</dbReference>
<dbReference type="PROSITE" id="PS50931">
    <property type="entry name" value="HTH_LYSR"/>
    <property type="match status" value="1"/>
</dbReference>
<feature type="domain" description="HTH lysR-type" evidence="6">
    <location>
        <begin position="6"/>
        <end position="63"/>
    </location>
</feature>
<proteinExistence type="inferred from homology"/>
<keyword evidence="3" id="KW-0805">Transcription regulation</keyword>
<dbReference type="InterPro" id="IPR000847">
    <property type="entry name" value="LysR_HTH_N"/>
</dbReference>
<sequence length="301" mass="33047">MNLMSIDLNLLVVLDALLDEAHVSRAAQRLNRSQPAVSNALQRCRDLFGDELLERKHGAMRLTPRAEAMRGPLKSLLGNVHDLVDPPKISLSDLRQTIRITTADDPSFMIAGPLIAALHRTAPGVTVIFEPWNGEDAAAKDLLNGDTDITISILPRDIEGLERITLLQETYIVAMRKGHPAAERFDLDTWLDWPHIVMSGRGEAGSPLDAQLRSLGRARRIGVVVPSFQLTLSLLVQTDHIAMVPRHGFMLHGHPGLVGFDPPISIDGFPVNLAWHTRRSGDAGIRHVVATIKEVFTPQGS</sequence>
<dbReference type="Gene3D" id="3.40.190.10">
    <property type="entry name" value="Periplasmic binding protein-like II"/>
    <property type="match status" value="2"/>
</dbReference>
<keyword evidence="8" id="KW-1185">Reference proteome</keyword>
<gene>
    <name evidence="7" type="ORF">OQ273_12235</name>
</gene>
<dbReference type="PANTHER" id="PTHR30118:SF15">
    <property type="entry name" value="TRANSCRIPTIONAL REGULATORY PROTEIN"/>
    <property type="match status" value="1"/>
</dbReference>
<dbReference type="SUPFAM" id="SSF53850">
    <property type="entry name" value="Periplasmic binding protein-like II"/>
    <property type="match status" value="1"/>
</dbReference>
<comment type="similarity">
    <text evidence="1">Belongs to the LysR transcriptional regulatory family.</text>
</comment>
<dbReference type="PANTHER" id="PTHR30118">
    <property type="entry name" value="HTH-TYPE TRANSCRIPTIONAL REGULATOR LEUO-RELATED"/>
    <property type="match status" value="1"/>
</dbReference>
<evidence type="ECO:0000259" key="6">
    <source>
        <dbReference type="PROSITE" id="PS50931"/>
    </source>
</evidence>
<dbReference type="Proteomes" id="UP001151234">
    <property type="component" value="Unassembled WGS sequence"/>
</dbReference>
<dbReference type="Gene3D" id="1.10.10.10">
    <property type="entry name" value="Winged helix-like DNA-binding domain superfamily/Winged helix DNA-binding domain"/>
    <property type="match status" value="1"/>
</dbReference>
<dbReference type="InterPro" id="IPR036390">
    <property type="entry name" value="WH_DNA-bd_sf"/>
</dbReference>